<dbReference type="eggNOG" id="ENOG503368T">
    <property type="taxonomic scope" value="Bacteria"/>
</dbReference>
<evidence type="ECO:0000256" key="1">
    <source>
        <dbReference type="SAM" id="SignalP"/>
    </source>
</evidence>
<feature type="chain" id="PRO_5004726908" description="Outer membrane protein beta-barrel domain-containing protein" evidence="1">
    <location>
        <begin position="21"/>
        <end position="212"/>
    </location>
</feature>
<sequence length="212" mass="22524">MRLLLSGVLFALLLAGSAAADNGDSRFMFATEDPFVSEGAPDPNGILLFGGRYTLDDMGESFPWSGPTQTSDYFLGGALARDMAELPAGFVLGAEAGLAARFGSAPTSIEVWGGARLKHHGLVVGDVNIAPAVTLGVSATTNPLAIESIRERSRLGSTQVLAYFTPEISLRLRQYERAELVYRLQHRSGAFGLFGGVTEGANANALGVRWRF</sequence>
<accession>V4RUT8</accession>
<keyword evidence="3" id="KW-1185">Reference proteome</keyword>
<name>V4RUT8_9HYPH</name>
<dbReference type="AlphaFoldDB" id="V4RUT8"/>
<protein>
    <recommendedName>
        <fullName evidence="4">Outer membrane protein beta-barrel domain-containing protein</fullName>
    </recommendedName>
</protein>
<comment type="caution">
    <text evidence="2">The sequence shown here is derived from an EMBL/GenBank/DDBJ whole genome shotgun (WGS) entry which is preliminary data.</text>
</comment>
<gene>
    <name evidence="2" type="ORF">N177_0619</name>
</gene>
<dbReference type="RefSeq" id="WP_023430768.1">
    <property type="nucleotide sequence ID" value="NZ_AWXZ01000013.1"/>
</dbReference>
<dbReference type="OrthoDB" id="323914at2"/>
<dbReference type="EMBL" id="AWXZ01000013">
    <property type="protein sequence ID" value="ESR26835.1"/>
    <property type="molecule type" value="Genomic_DNA"/>
</dbReference>
<dbReference type="Proteomes" id="UP000017819">
    <property type="component" value="Unassembled WGS sequence"/>
</dbReference>
<organism evidence="2 3">
    <name type="scientific">Lutibaculum baratangense AMV1</name>
    <dbReference type="NCBI Taxonomy" id="631454"/>
    <lineage>
        <taxon>Bacteria</taxon>
        <taxon>Pseudomonadati</taxon>
        <taxon>Pseudomonadota</taxon>
        <taxon>Alphaproteobacteria</taxon>
        <taxon>Hyphomicrobiales</taxon>
        <taxon>Tepidamorphaceae</taxon>
        <taxon>Lutibaculum</taxon>
    </lineage>
</organism>
<evidence type="ECO:0000313" key="3">
    <source>
        <dbReference type="Proteomes" id="UP000017819"/>
    </source>
</evidence>
<dbReference type="PATRIC" id="fig|631454.5.peg.609"/>
<feature type="signal peptide" evidence="1">
    <location>
        <begin position="1"/>
        <end position="20"/>
    </location>
</feature>
<evidence type="ECO:0008006" key="4">
    <source>
        <dbReference type="Google" id="ProtNLM"/>
    </source>
</evidence>
<keyword evidence="1" id="KW-0732">Signal</keyword>
<reference evidence="2 3" key="1">
    <citation type="journal article" date="2014" name="Genome Announc.">
        <title>Draft Genome Sequence of Lutibaculum baratangense Strain AMV1T, Isolated from a Mud Volcano in Andamans, India.</title>
        <authorList>
            <person name="Singh A."/>
            <person name="Sreenivas A."/>
            <person name="Sathyanarayana Reddy G."/>
            <person name="Pinnaka A.K."/>
            <person name="Shivaji S."/>
        </authorList>
    </citation>
    <scope>NUCLEOTIDE SEQUENCE [LARGE SCALE GENOMIC DNA]</scope>
    <source>
        <strain evidence="2 3">AMV1</strain>
    </source>
</reference>
<evidence type="ECO:0000313" key="2">
    <source>
        <dbReference type="EMBL" id="ESR26835.1"/>
    </source>
</evidence>
<proteinExistence type="predicted"/>